<keyword evidence="4" id="KW-1185">Reference proteome</keyword>
<feature type="transmembrane region" description="Helical" evidence="2">
    <location>
        <begin position="322"/>
        <end position="344"/>
    </location>
</feature>
<proteinExistence type="predicted"/>
<feature type="region of interest" description="Disordered" evidence="1">
    <location>
        <begin position="108"/>
        <end position="319"/>
    </location>
</feature>
<feature type="compositionally biased region" description="Basic and acidic residues" evidence="1">
    <location>
        <begin position="521"/>
        <end position="532"/>
    </location>
</feature>
<feature type="region of interest" description="Disordered" evidence="1">
    <location>
        <begin position="521"/>
        <end position="549"/>
    </location>
</feature>
<evidence type="ECO:0000256" key="1">
    <source>
        <dbReference type="SAM" id="MobiDB-lite"/>
    </source>
</evidence>
<feature type="region of interest" description="Disordered" evidence="1">
    <location>
        <begin position="566"/>
        <end position="588"/>
    </location>
</feature>
<feature type="region of interest" description="Disordered" evidence="1">
    <location>
        <begin position="476"/>
        <end position="506"/>
    </location>
</feature>
<dbReference type="AlphaFoldDB" id="A0AAN6GSQ9"/>
<name>A0AAN6GSQ9_9BASI</name>
<organism evidence="3 4">
    <name type="scientific">Tilletia horrida</name>
    <dbReference type="NCBI Taxonomy" id="155126"/>
    <lineage>
        <taxon>Eukaryota</taxon>
        <taxon>Fungi</taxon>
        <taxon>Dikarya</taxon>
        <taxon>Basidiomycota</taxon>
        <taxon>Ustilaginomycotina</taxon>
        <taxon>Exobasidiomycetes</taxon>
        <taxon>Tilletiales</taxon>
        <taxon>Tilletiaceae</taxon>
        <taxon>Tilletia</taxon>
    </lineage>
</organism>
<feature type="compositionally biased region" description="Low complexity" evidence="1">
    <location>
        <begin position="185"/>
        <end position="268"/>
    </location>
</feature>
<feature type="compositionally biased region" description="Low complexity" evidence="1">
    <location>
        <begin position="534"/>
        <end position="549"/>
    </location>
</feature>
<feature type="region of interest" description="Disordered" evidence="1">
    <location>
        <begin position="670"/>
        <end position="693"/>
    </location>
</feature>
<feature type="region of interest" description="Disordered" evidence="1">
    <location>
        <begin position="719"/>
        <end position="811"/>
    </location>
</feature>
<protein>
    <submittedName>
        <fullName evidence="3">Uncharacterized protein</fullName>
    </submittedName>
</protein>
<comment type="caution">
    <text evidence="3">The sequence shown here is derived from an EMBL/GenBank/DDBJ whole genome shotgun (WGS) entry which is preliminary data.</text>
</comment>
<sequence length="811" mass="83488">MTPQDPHRGSSDNVGPDTNWMLYYGSHVLPDGQVEDGVVAVVDNSKGLGGGHDAAPGPYSNQPASNAYDAPDTHFFSFKQPAENTAPEDYHRWLSNLDNVDSSELPSVYTAPVYSDDDVQPSAPQSWGPNPLLTYTKGSTSDAGIQADAAPTAQENPLEQRPATQQLTGTQNAGPAPAPAPSPASSPEVIPSNNAPASASAPAQSSAPAPATSAAPPAPATSAPSPAPAPAVSTNALMPEQSSSASATDSNPSPASSAIATAAPSPSTVDANELSSALQVLSSATYNPRPFPSRSSSAPEQPTGGPSNGTAPPPPASHSKHAAAIVLGAFAGTAFVVLLGMYMYRRHVHKQDDNDFASLYSHDGGPSDKYTSPSGLLARSLSRRTKLGLDVEQGFNPFDDPSAKVAVPPPARSVISTIRSVPRSMEGAGRTPLPLLPDVESSPRSRLQALANLAKPLPVPANVIPAQKRVPVPPLLASLRGGSTTGASDGHEADTRATSRRETASTVIAGSDVAAVHGDLTERASLDRRGSKFSDQGSTSGHSTSTGQVSHISYPNLAAMHRGQSVVSAFQDSPSEPSPRMPSSKAAKIMKQLRSISDPLSLAASPLLSAQDAALIGSASPNAPSVGTARTASIYSRHEGATNKALAALQTYAFPLPPVRNADAATGTQALSPLDISSPRRPTSGPQRTPSLAGIGAGVRYGVARHFISLLAGPVLAGRDQQDSSAHNKDEAPSARLPPPATPMTFNSPLFPWGDANQTSGAFASPAPPSSEVNNGALPTGSRKRPSQDMDVPGTPSKRQRSFHLRVTNLQ</sequence>
<dbReference type="EMBL" id="JAPDMZ010000023">
    <property type="protein sequence ID" value="KAK0555870.1"/>
    <property type="molecule type" value="Genomic_DNA"/>
</dbReference>
<gene>
    <name evidence="3" type="ORF">OC846_001536</name>
</gene>
<reference evidence="3" key="1">
    <citation type="journal article" date="2023" name="PhytoFront">
        <title>Draft Genome Resources of Seven Strains of Tilletia horrida, Causal Agent of Kernel Smut of Rice.</title>
        <authorList>
            <person name="Khanal S."/>
            <person name="Antony Babu S."/>
            <person name="Zhou X.G."/>
        </authorList>
    </citation>
    <scope>NUCLEOTIDE SEQUENCE</scope>
    <source>
        <strain evidence="3">TX6</strain>
    </source>
</reference>
<dbReference type="Proteomes" id="UP001176517">
    <property type="component" value="Unassembled WGS sequence"/>
</dbReference>
<feature type="compositionally biased region" description="Basic and acidic residues" evidence="1">
    <location>
        <begin position="720"/>
        <end position="733"/>
    </location>
</feature>
<feature type="compositionally biased region" description="Basic and acidic residues" evidence="1">
    <location>
        <begin position="489"/>
        <end position="503"/>
    </location>
</feature>
<keyword evidence="2" id="KW-0812">Transmembrane</keyword>
<evidence type="ECO:0000313" key="4">
    <source>
        <dbReference type="Proteomes" id="UP001176517"/>
    </source>
</evidence>
<feature type="compositionally biased region" description="Polar residues" evidence="1">
    <location>
        <begin position="153"/>
        <end position="173"/>
    </location>
</feature>
<keyword evidence="2" id="KW-0472">Membrane</keyword>
<keyword evidence="2" id="KW-1133">Transmembrane helix</keyword>
<feature type="compositionally biased region" description="Polar residues" evidence="1">
    <location>
        <begin position="680"/>
        <end position="690"/>
    </location>
</feature>
<feature type="compositionally biased region" description="Polar residues" evidence="1">
    <location>
        <begin position="269"/>
        <end position="286"/>
    </location>
</feature>
<accession>A0AAN6GSQ9</accession>
<evidence type="ECO:0000256" key="2">
    <source>
        <dbReference type="SAM" id="Phobius"/>
    </source>
</evidence>
<evidence type="ECO:0000313" key="3">
    <source>
        <dbReference type="EMBL" id="KAK0555870.1"/>
    </source>
</evidence>
<feature type="region of interest" description="Disordered" evidence="1">
    <location>
        <begin position="45"/>
        <end position="72"/>
    </location>
</feature>